<dbReference type="OrthoDB" id="9775607at2"/>
<dbReference type="GO" id="GO:0016810">
    <property type="term" value="F:hydrolase activity, acting on carbon-nitrogen (but not peptide) bonds"/>
    <property type="evidence" value="ECO:0007669"/>
    <property type="project" value="InterPro"/>
</dbReference>
<gene>
    <name evidence="2" type="primary">fhcA</name>
    <name evidence="2" type="ORF">Poly41_19020</name>
</gene>
<dbReference type="Gene3D" id="3.20.20.140">
    <property type="entry name" value="Metal-dependent hydrolases"/>
    <property type="match status" value="1"/>
</dbReference>
<evidence type="ECO:0000313" key="3">
    <source>
        <dbReference type="Proteomes" id="UP000319143"/>
    </source>
</evidence>
<dbReference type="SUPFAM" id="SSF51338">
    <property type="entry name" value="Composite domain of metallo-dependent hydrolases"/>
    <property type="match status" value="1"/>
</dbReference>
<dbReference type="Gene3D" id="2.30.40.10">
    <property type="entry name" value="Urease, subunit C, domain 1"/>
    <property type="match status" value="2"/>
</dbReference>
<keyword evidence="3" id="KW-1185">Reference proteome</keyword>
<dbReference type="PIRSF" id="PIRSF006453">
    <property type="entry name" value="FwdA"/>
    <property type="match status" value="1"/>
</dbReference>
<feature type="domain" description="Amidohydrolase 3" evidence="1">
    <location>
        <begin position="41"/>
        <end position="480"/>
    </location>
</feature>
<dbReference type="AlphaFoldDB" id="A0A5C6DXE2"/>
<keyword evidence="2" id="KW-0808">Transferase</keyword>
<keyword evidence="2" id="KW-0378">Hydrolase</keyword>
<evidence type="ECO:0000313" key="2">
    <source>
        <dbReference type="EMBL" id="TWU41065.1"/>
    </source>
</evidence>
<dbReference type="NCBIfam" id="TIGR03121">
    <property type="entry name" value="one_C_dehyd_A"/>
    <property type="match status" value="1"/>
</dbReference>
<sequence>MLTRITGGHLIDPASSVDSIQDLWIRDGVMVAEDPSSLADRTIDASDCLVMAGGIDLHTHIGGGKLTLARLLLQDQLSAPFGGNRESENRFLPAAGVVGQRYLDMGYTTCFEPAVIPCNARAAHAEMADIPGIDTGGYCLLGNDDLLLQLLAEKAPQALINDYVAWMVQATQCIAVKVVNPGGINAFKFNQRSFDVDTPHPNYGVTPATIIRRLCRAVREIGLVHPLHVHCSNLGVPGNIASTRKTIEAADGLPIHLTHVQFHCYGSEGPYKMSSAAAELAELLRSHPQVTVDVGQVMFGQTVTISADSMHQFDNTRFAKPRKSALVDVECEAGCGVVPFRYRRRQFVHSLQWAIGLELFLMIEDPSRVFLTTDHPNGGPFTTYPHLIRLLSDRAFRETALAEIDPEAAAASQLGGISREYTMKEIATMTRSAPAKILGLRDVGRLSEGANADVVIYKNHSNIEKMFAEPAAVLKRGQLVRGVGGDSSHLPPSFTYTADVEFDRDSIGMLAKRYAKNGTFSLHRLAISDDELEATLGSTARKCQTRRGGSA</sequence>
<dbReference type="InterPro" id="IPR013108">
    <property type="entry name" value="Amidohydro_3"/>
</dbReference>
<protein>
    <submittedName>
        <fullName evidence="2">Formyltransferase/hydrolase complex Fhc subunit A</fullName>
        <ecNumber evidence="2">3.5.1.-</ecNumber>
    </submittedName>
</protein>
<dbReference type="EMBL" id="SJPV01000002">
    <property type="protein sequence ID" value="TWU41065.1"/>
    <property type="molecule type" value="Genomic_DNA"/>
</dbReference>
<dbReference type="PANTHER" id="PTHR11647">
    <property type="entry name" value="HYDRANTOINASE/DIHYDROPYRIMIDINASE FAMILY MEMBER"/>
    <property type="match status" value="1"/>
</dbReference>
<dbReference type="EC" id="3.5.1.-" evidence="2"/>
<dbReference type="InterPro" id="IPR011059">
    <property type="entry name" value="Metal-dep_hydrolase_composite"/>
</dbReference>
<reference evidence="2 3" key="1">
    <citation type="submission" date="2019-02" db="EMBL/GenBank/DDBJ databases">
        <title>Deep-cultivation of Planctomycetes and their phenomic and genomic characterization uncovers novel biology.</title>
        <authorList>
            <person name="Wiegand S."/>
            <person name="Jogler M."/>
            <person name="Boedeker C."/>
            <person name="Pinto D."/>
            <person name="Vollmers J."/>
            <person name="Rivas-Marin E."/>
            <person name="Kohn T."/>
            <person name="Peeters S.H."/>
            <person name="Heuer A."/>
            <person name="Rast P."/>
            <person name="Oberbeckmann S."/>
            <person name="Bunk B."/>
            <person name="Jeske O."/>
            <person name="Meyerdierks A."/>
            <person name="Storesund J.E."/>
            <person name="Kallscheuer N."/>
            <person name="Luecker S."/>
            <person name="Lage O.M."/>
            <person name="Pohl T."/>
            <person name="Merkel B.J."/>
            <person name="Hornburger P."/>
            <person name="Mueller R.-W."/>
            <person name="Bruemmer F."/>
            <person name="Labrenz M."/>
            <person name="Spormann A.M."/>
            <person name="Op Den Camp H."/>
            <person name="Overmann J."/>
            <person name="Amann R."/>
            <person name="Jetten M.S.M."/>
            <person name="Mascher T."/>
            <person name="Medema M.H."/>
            <person name="Devos D.P."/>
            <person name="Kaster A.-K."/>
            <person name="Ovreas L."/>
            <person name="Rohde M."/>
            <person name="Galperin M.Y."/>
            <person name="Jogler C."/>
        </authorList>
    </citation>
    <scope>NUCLEOTIDE SEQUENCE [LARGE SCALE GENOMIC DNA]</scope>
    <source>
        <strain evidence="2 3">Poly41</strain>
    </source>
</reference>
<dbReference type="GO" id="GO:0016740">
    <property type="term" value="F:transferase activity"/>
    <property type="evidence" value="ECO:0007669"/>
    <property type="project" value="UniProtKB-KW"/>
</dbReference>
<dbReference type="Proteomes" id="UP000319143">
    <property type="component" value="Unassembled WGS sequence"/>
</dbReference>
<name>A0A5C6DXE2_9BACT</name>
<dbReference type="SUPFAM" id="SSF51556">
    <property type="entry name" value="Metallo-dependent hydrolases"/>
    <property type="match status" value="1"/>
</dbReference>
<evidence type="ECO:0000259" key="1">
    <source>
        <dbReference type="Pfam" id="PF07969"/>
    </source>
</evidence>
<accession>A0A5C6DXE2</accession>
<dbReference type="Pfam" id="PF07969">
    <property type="entry name" value="Amidohydro_3"/>
    <property type="match status" value="1"/>
</dbReference>
<dbReference type="RefSeq" id="WP_146525560.1">
    <property type="nucleotide sequence ID" value="NZ_SJPV01000002.1"/>
</dbReference>
<proteinExistence type="predicted"/>
<dbReference type="InterPro" id="IPR050378">
    <property type="entry name" value="Metallo-dep_Hydrolases_sf"/>
</dbReference>
<dbReference type="InterPro" id="IPR012027">
    <property type="entry name" value="Formylmethanofuran_DH_asu"/>
</dbReference>
<organism evidence="2 3">
    <name type="scientific">Novipirellula artificiosorum</name>
    <dbReference type="NCBI Taxonomy" id="2528016"/>
    <lineage>
        <taxon>Bacteria</taxon>
        <taxon>Pseudomonadati</taxon>
        <taxon>Planctomycetota</taxon>
        <taxon>Planctomycetia</taxon>
        <taxon>Pirellulales</taxon>
        <taxon>Pirellulaceae</taxon>
        <taxon>Novipirellula</taxon>
    </lineage>
</organism>
<dbReference type="PANTHER" id="PTHR11647:SF1">
    <property type="entry name" value="COLLAPSIN RESPONSE MEDIATOR PROTEIN"/>
    <property type="match status" value="1"/>
</dbReference>
<comment type="caution">
    <text evidence="2">The sequence shown here is derived from an EMBL/GenBank/DDBJ whole genome shotgun (WGS) entry which is preliminary data.</text>
</comment>
<dbReference type="InterPro" id="IPR032466">
    <property type="entry name" value="Metal_Hydrolase"/>
</dbReference>